<proteinExistence type="predicted"/>
<comment type="caution">
    <text evidence="1">The sequence shown here is derived from an EMBL/GenBank/DDBJ whole genome shotgun (WGS) entry which is preliminary data.</text>
</comment>
<reference evidence="1 2" key="1">
    <citation type="journal article" date="2014" name="Proc. Natl. Acad. Sci. U.S.A.">
        <title>Trajectory and genomic determinants of fungal-pathogen speciation and host adaptation.</title>
        <authorList>
            <person name="Hu X."/>
            <person name="Xiao G."/>
            <person name="Zheng P."/>
            <person name="Shang Y."/>
            <person name="Su Y."/>
            <person name="Zhang X."/>
            <person name="Liu X."/>
            <person name="Zhan S."/>
            <person name="St Leger R.J."/>
            <person name="Wang C."/>
        </authorList>
    </citation>
    <scope>NUCLEOTIDE SEQUENCE [LARGE SCALE GENOMIC DNA]</scope>
    <source>
        <strain evidence="1 2">ARSEF 1941</strain>
    </source>
</reference>
<accession>A0A0B2WLZ2</accession>
<evidence type="ECO:0000313" key="2">
    <source>
        <dbReference type="Proteomes" id="UP000030816"/>
    </source>
</evidence>
<protein>
    <submittedName>
        <fullName evidence="1">Uncharacterized protein</fullName>
    </submittedName>
</protein>
<organism evidence="1 2">
    <name type="scientific">Metarhizium album (strain ARSEF 1941)</name>
    <dbReference type="NCBI Taxonomy" id="1081103"/>
    <lineage>
        <taxon>Eukaryota</taxon>
        <taxon>Fungi</taxon>
        <taxon>Dikarya</taxon>
        <taxon>Ascomycota</taxon>
        <taxon>Pezizomycotina</taxon>
        <taxon>Sordariomycetes</taxon>
        <taxon>Hypocreomycetidae</taxon>
        <taxon>Hypocreales</taxon>
        <taxon>Clavicipitaceae</taxon>
        <taxon>Metarhizium</taxon>
    </lineage>
</organism>
<name>A0A0B2WLZ2_METAS</name>
<dbReference type="Proteomes" id="UP000030816">
    <property type="component" value="Unassembled WGS sequence"/>
</dbReference>
<dbReference type="RefSeq" id="XP_040675573.1">
    <property type="nucleotide sequence ID" value="XM_040826360.1"/>
</dbReference>
<dbReference type="HOGENOM" id="CLU_1768529_0_0_1"/>
<dbReference type="AlphaFoldDB" id="A0A0B2WLZ2"/>
<keyword evidence="2" id="KW-1185">Reference proteome</keyword>
<dbReference type="GeneID" id="63742017"/>
<dbReference type="EMBL" id="AZHE01000033">
    <property type="protein sequence ID" value="KHN94507.1"/>
    <property type="molecule type" value="Genomic_DNA"/>
</dbReference>
<evidence type="ECO:0000313" key="1">
    <source>
        <dbReference type="EMBL" id="KHN94507.1"/>
    </source>
</evidence>
<sequence length="147" mass="16435">MKGSRAREAFASTKQKRMVAQIKDRLLPQCKAAGFGSLFSRSASAVICKAHTIGNAHLVFTGHGTGFSETWDLLLRSWQAARWEKGTKGNGTLSRNLLHRGFDPETGFELTNRDEPCRSRCQTRSDSRRDSEKWTDEACHGRDAGTY</sequence>
<gene>
    <name evidence="1" type="ORF">MAM_07562</name>
</gene>